<dbReference type="Pfam" id="PF01593">
    <property type="entry name" value="Amino_oxidase"/>
    <property type="match status" value="1"/>
</dbReference>
<comment type="caution">
    <text evidence="8">The sequence shown here is derived from an EMBL/GenBank/DDBJ whole genome shotgun (WGS) entry which is preliminary data.</text>
</comment>
<dbReference type="Proteomes" id="UP001220324">
    <property type="component" value="Unassembled WGS sequence"/>
</dbReference>
<dbReference type="InterPro" id="IPR036188">
    <property type="entry name" value="FAD/NAD-bd_sf"/>
</dbReference>
<dbReference type="Gene3D" id="3.90.660.10">
    <property type="match status" value="1"/>
</dbReference>
<comment type="catalytic activity">
    <reaction evidence="4">
        <text>a secondary aliphatic amine + O2 + H2O = a primary amine + an aldehyde + H2O2</text>
        <dbReference type="Rhea" id="RHEA:26414"/>
        <dbReference type="ChEBI" id="CHEBI:15377"/>
        <dbReference type="ChEBI" id="CHEBI:15379"/>
        <dbReference type="ChEBI" id="CHEBI:16240"/>
        <dbReference type="ChEBI" id="CHEBI:17478"/>
        <dbReference type="ChEBI" id="CHEBI:58855"/>
        <dbReference type="ChEBI" id="CHEBI:65296"/>
        <dbReference type="EC" id="1.4.3.4"/>
    </reaction>
</comment>
<dbReference type="Gene3D" id="1.10.405.10">
    <property type="entry name" value="Guanine Nucleotide Dissociation Inhibitor, domain 1"/>
    <property type="match status" value="1"/>
</dbReference>
<sequence>MNSNPVIRESVDVVVIGAGLSGLRAALNIQAAGLSCSVVEATDRVGGKTLTLPSKKSGPGVNDLGAAWINDTTQSEMFKLVQHYGLQTEVQMDRGNDVWVHDDEVTLSPHGVLPLTEEEQAALGQVIEKFAELSAHVKLEDPMAGPGARELDSVSLREFCLQELQSEVIATLMNTVSQSLLGIESKDISALSFLHSCKSGTGFQAVISDTKHGGQYLRVRQGKEQEHPGLSNLSMELISEGTQTISQNMAEELKAGSLWLSTPVTHIEQCSETGVCRVHSANETVFSAKKVILSVATPLYSTIKFSPPLPAEKQHLAQGNFLGYYSKMIFVFENTWWRTAGFSGEMKAQDQGPILFSVDTSIPDDDQWSISCFIVGGRGLEWSKLSQKERYSSAWNQLRSAFENVDLDSGTGRIEVPQPINTLEFEWTKQDFFHGGPCPASPPGLLSSIDGDALRKPFQNIHFVGTETSLEWKGYMEGAIRSGNRGGAEVIEELQVKH</sequence>
<feature type="binding site" evidence="5">
    <location>
        <position position="467"/>
    </location>
    <ligand>
        <name>FAD</name>
        <dbReference type="ChEBI" id="CHEBI:57692"/>
    </ligand>
</feature>
<evidence type="ECO:0000313" key="9">
    <source>
        <dbReference type="Proteomes" id="UP001220324"/>
    </source>
</evidence>
<keyword evidence="9" id="KW-1185">Reference proteome</keyword>
<evidence type="ECO:0000256" key="1">
    <source>
        <dbReference type="ARBA" id="ARBA00001974"/>
    </source>
</evidence>
<comment type="cofactor">
    <cofactor evidence="1 6">
        <name>FAD</name>
        <dbReference type="ChEBI" id="CHEBI:57692"/>
    </cofactor>
</comment>
<feature type="binding site" evidence="5">
    <location>
        <position position="21"/>
    </location>
    <ligand>
        <name>FAD</name>
        <dbReference type="ChEBI" id="CHEBI:57692"/>
    </ligand>
</feature>
<dbReference type="SUPFAM" id="SSF51905">
    <property type="entry name" value="FAD/NAD(P)-binding domain"/>
    <property type="match status" value="1"/>
</dbReference>
<dbReference type="AlphaFoldDB" id="A0AAD6CY68"/>
<name>A0AAD6CY68_9EURO</name>
<evidence type="ECO:0000256" key="4">
    <source>
        <dbReference type="ARBA" id="ARBA00048448"/>
    </source>
</evidence>
<comment type="similarity">
    <text evidence="2 6">Belongs to the flavin monoamine oxidase family.</text>
</comment>
<dbReference type="SUPFAM" id="SSF54373">
    <property type="entry name" value="FAD-linked reductases, C-terminal domain"/>
    <property type="match status" value="1"/>
</dbReference>
<accession>A0AAD6CY68</accession>
<reference evidence="8 9" key="1">
    <citation type="journal article" date="2023" name="IMA Fungus">
        <title>Comparative genomic study of the Penicillium genus elucidates a diverse pangenome and 15 lateral gene transfer events.</title>
        <authorList>
            <person name="Petersen C."/>
            <person name="Sorensen T."/>
            <person name="Nielsen M.R."/>
            <person name="Sondergaard T.E."/>
            <person name="Sorensen J.L."/>
            <person name="Fitzpatrick D.A."/>
            <person name="Frisvad J.C."/>
            <person name="Nielsen K.L."/>
        </authorList>
    </citation>
    <scope>NUCLEOTIDE SEQUENCE [LARGE SCALE GENOMIC DNA]</scope>
    <source>
        <strain evidence="8 9">IBT 35679</strain>
    </source>
</reference>
<evidence type="ECO:0000256" key="3">
    <source>
        <dbReference type="ARBA" id="ARBA00023002"/>
    </source>
</evidence>
<keyword evidence="3 6" id="KW-0560">Oxidoreductase</keyword>
<dbReference type="InterPro" id="IPR001613">
    <property type="entry name" value="Flavin_amine_oxidase"/>
</dbReference>
<dbReference type="InterPro" id="IPR002937">
    <property type="entry name" value="Amino_oxidase"/>
</dbReference>
<feature type="binding site" evidence="5">
    <location>
        <begin position="40"/>
        <end position="41"/>
    </location>
    <ligand>
        <name>FAD</name>
        <dbReference type="ChEBI" id="CHEBI:57692"/>
    </ligand>
</feature>
<protein>
    <recommendedName>
        <fullName evidence="6">Amine oxidase</fullName>
        <ecNumber evidence="6">1.4.3.-</ecNumber>
    </recommendedName>
</protein>
<evidence type="ECO:0000256" key="2">
    <source>
        <dbReference type="ARBA" id="ARBA00005995"/>
    </source>
</evidence>
<feature type="binding site" evidence="5">
    <location>
        <position position="373"/>
    </location>
    <ligand>
        <name>substrate</name>
    </ligand>
</feature>
<evidence type="ECO:0000313" key="8">
    <source>
        <dbReference type="EMBL" id="KAJ5541108.1"/>
    </source>
</evidence>
<evidence type="ECO:0000259" key="7">
    <source>
        <dbReference type="Pfam" id="PF01593"/>
    </source>
</evidence>
<keyword evidence="6" id="KW-0285">Flavoprotein</keyword>
<dbReference type="EC" id="1.4.3.-" evidence="6"/>
<evidence type="ECO:0000256" key="5">
    <source>
        <dbReference type="PIRSR" id="PIRSR601613-1"/>
    </source>
</evidence>
<dbReference type="PANTHER" id="PTHR43563:SF14">
    <property type="entry name" value="AMINE OXIDASE"/>
    <property type="match status" value="1"/>
</dbReference>
<evidence type="ECO:0000256" key="6">
    <source>
        <dbReference type="RuleBase" id="RU362067"/>
    </source>
</evidence>
<keyword evidence="6" id="KW-0274">FAD</keyword>
<organism evidence="8 9">
    <name type="scientific">Penicillium frequentans</name>
    <dbReference type="NCBI Taxonomy" id="3151616"/>
    <lineage>
        <taxon>Eukaryota</taxon>
        <taxon>Fungi</taxon>
        <taxon>Dikarya</taxon>
        <taxon>Ascomycota</taxon>
        <taxon>Pezizomycotina</taxon>
        <taxon>Eurotiomycetes</taxon>
        <taxon>Eurotiomycetidae</taxon>
        <taxon>Eurotiales</taxon>
        <taxon>Aspergillaceae</taxon>
        <taxon>Penicillium</taxon>
    </lineage>
</organism>
<dbReference type="Gene3D" id="3.50.50.60">
    <property type="entry name" value="FAD/NAD(P)-binding domain"/>
    <property type="match status" value="1"/>
</dbReference>
<proteinExistence type="inferred from homology"/>
<dbReference type="InterPro" id="IPR050703">
    <property type="entry name" value="Flavin_MAO"/>
</dbReference>
<dbReference type="PRINTS" id="PR00757">
    <property type="entry name" value="AMINEOXDASEF"/>
</dbReference>
<feature type="domain" description="Amine oxidase" evidence="7">
    <location>
        <begin position="20"/>
        <end position="490"/>
    </location>
</feature>
<gene>
    <name evidence="8" type="ORF">N7494_006184</name>
</gene>
<feature type="binding site" evidence="5">
    <location>
        <position position="264"/>
    </location>
    <ligand>
        <name>FAD</name>
        <dbReference type="ChEBI" id="CHEBI:57692"/>
    </ligand>
</feature>
<dbReference type="PANTHER" id="PTHR43563">
    <property type="entry name" value="AMINE OXIDASE"/>
    <property type="match status" value="1"/>
</dbReference>
<dbReference type="GO" id="GO:0097621">
    <property type="term" value="F:monoamine oxidase activity"/>
    <property type="evidence" value="ECO:0007669"/>
    <property type="project" value="UniProtKB-EC"/>
</dbReference>
<dbReference type="EMBL" id="JAQIZZ010000005">
    <property type="protein sequence ID" value="KAJ5541108.1"/>
    <property type="molecule type" value="Genomic_DNA"/>
</dbReference>